<dbReference type="AlphaFoldDB" id="A0A2P8D2X1"/>
<dbReference type="OrthoDB" id="8613168at2"/>
<sequence length="169" mass="18042">MLYKTSIVALLGVCLLQSCGSGKTSENSLPAAPVQEASPAPATADVPYTVAEGYFVKNTVKPGPLPAPRITTQQDFDNIFGAAAHMGKNGMPTAIDFAKQFVIAVVADETDMATELKPISLKKETGDQLVFTYETIKGAKQSYTIRPVLMVVVDNTHMGTVVLKDQQAH</sequence>
<protein>
    <recommendedName>
        <fullName evidence="3">Lipoprotein</fullName>
    </recommendedName>
</protein>
<accession>A0A2P8D2X1</accession>
<proteinExistence type="predicted"/>
<reference evidence="1 2" key="1">
    <citation type="submission" date="2018-03" db="EMBL/GenBank/DDBJ databases">
        <title>Genomic Encyclopedia of Type Strains, Phase III (KMG-III): the genomes of soil and plant-associated and newly described type strains.</title>
        <authorList>
            <person name="Whitman W."/>
        </authorList>
    </citation>
    <scope>NUCLEOTIDE SEQUENCE [LARGE SCALE GENOMIC DNA]</scope>
    <source>
        <strain evidence="1 2">CGMCC 1.12700</strain>
    </source>
</reference>
<evidence type="ECO:0000313" key="2">
    <source>
        <dbReference type="Proteomes" id="UP000240572"/>
    </source>
</evidence>
<comment type="caution">
    <text evidence="1">The sequence shown here is derived from an EMBL/GenBank/DDBJ whole genome shotgun (WGS) entry which is preliminary data.</text>
</comment>
<dbReference type="RefSeq" id="WP_106523415.1">
    <property type="nucleotide sequence ID" value="NZ_PYGD01000005.1"/>
</dbReference>
<dbReference type="EMBL" id="PYGD01000005">
    <property type="protein sequence ID" value="PSK91516.1"/>
    <property type="molecule type" value="Genomic_DNA"/>
</dbReference>
<evidence type="ECO:0008006" key="3">
    <source>
        <dbReference type="Google" id="ProtNLM"/>
    </source>
</evidence>
<organism evidence="1 2">
    <name type="scientific">Taibaiella chishuiensis</name>
    <dbReference type="NCBI Taxonomy" id="1434707"/>
    <lineage>
        <taxon>Bacteria</taxon>
        <taxon>Pseudomonadati</taxon>
        <taxon>Bacteroidota</taxon>
        <taxon>Chitinophagia</taxon>
        <taxon>Chitinophagales</taxon>
        <taxon>Chitinophagaceae</taxon>
        <taxon>Taibaiella</taxon>
    </lineage>
</organism>
<dbReference type="Proteomes" id="UP000240572">
    <property type="component" value="Unassembled WGS sequence"/>
</dbReference>
<name>A0A2P8D2X1_9BACT</name>
<dbReference type="PROSITE" id="PS51257">
    <property type="entry name" value="PROKAR_LIPOPROTEIN"/>
    <property type="match status" value="1"/>
</dbReference>
<gene>
    <name evidence="1" type="ORF">B0I18_10599</name>
</gene>
<keyword evidence="2" id="KW-1185">Reference proteome</keyword>
<evidence type="ECO:0000313" key="1">
    <source>
        <dbReference type="EMBL" id="PSK91516.1"/>
    </source>
</evidence>